<dbReference type="RefSeq" id="WP_185990745.1">
    <property type="nucleotide sequence ID" value="NZ_JACCAE010000001.1"/>
</dbReference>
<evidence type="ECO:0000313" key="4">
    <source>
        <dbReference type="EMBL" id="NYF97875.1"/>
    </source>
</evidence>
<dbReference type="Proteomes" id="UP000554054">
    <property type="component" value="Unassembled WGS sequence"/>
</dbReference>
<evidence type="ECO:0000259" key="3">
    <source>
        <dbReference type="PROSITE" id="PS50830"/>
    </source>
</evidence>
<dbReference type="SMART" id="SM00318">
    <property type="entry name" value="SNc"/>
    <property type="match status" value="1"/>
</dbReference>
<reference evidence="4 5" key="1">
    <citation type="submission" date="2020-07" db="EMBL/GenBank/DDBJ databases">
        <title>Sequencing the genomes of 1000 actinobacteria strains.</title>
        <authorList>
            <person name="Klenk H.-P."/>
        </authorList>
    </citation>
    <scope>NUCLEOTIDE SEQUENCE [LARGE SCALE GENOMIC DNA]</scope>
    <source>
        <strain evidence="4 5">DSM 26154</strain>
    </source>
</reference>
<dbReference type="Pfam" id="PF00565">
    <property type="entry name" value="SNase"/>
    <property type="match status" value="1"/>
</dbReference>
<feature type="compositionally biased region" description="Low complexity" evidence="1">
    <location>
        <begin position="275"/>
        <end position="286"/>
    </location>
</feature>
<feature type="compositionally biased region" description="Pro residues" evidence="1">
    <location>
        <begin position="287"/>
        <end position="316"/>
    </location>
</feature>
<feature type="compositionally biased region" description="Pro residues" evidence="1">
    <location>
        <begin position="263"/>
        <end position="274"/>
    </location>
</feature>
<dbReference type="EC" id="3.1.31.1" evidence="4"/>
<keyword evidence="4" id="KW-0378">Hydrolase</keyword>
<dbReference type="InterPro" id="IPR016071">
    <property type="entry name" value="Staphylococal_nuclease_OB-fold"/>
</dbReference>
<organism evidence="4 5">
    <name type="scientific">Janibacter cremeus</name>
    <dbReference type="NCBI Taxonomy" id="1285192"/>
    <lineage>
        <taxon>Bacteria</taxon>
        <taxon>Bacillati</taxon>
        <taxon>Actinomycetota</taxon>
        <taxon>Actinomycetes</taxon>
        <taxon>Micrococcales</taxon>
        <taxon>Intrasporangiaceae</taxon>
        <taxon>Janibacter</taxon>
    </lineage>
</organism>
<dbReference type="PROSITE" id="PS50830">
    <property type="entry name" value="TNASE_3"/>
    <property type="match status" value="1"/>
</dbReference>
<dbReference type="SUPFAM" id="SSF50199">
    <property type="entry name" value="Staphylococcal nuclease"/>
    <property type="match status" value="1"/>
</dbReference>
<feature type="region of interest" description="Disordered" evidence="1">
    <location>
        <begin position="227"/>
        <end position="358"/>
    </location>
</feature>
<gene>
    <name evidence="4" type="ORF">BJY20_001267</name>
</gene>
<dbReference type="InterPro" id="IPR035437">
    <property type="entry name" value="SNase_OB-fold_sf"/>
</dbReference>
<dbReference type="GO" id="GO:0003676">
    <property type="term" value="F:nucleic acid binding"/>
    <property type="evidence" value="ECO:0007669"/>
    <property type="project" value="InterPro"/>
</dbReference>
<feature type="signal peptide" evidence="2">
    <location>
        <begin position="1"/>
        <end position="22"/>
    </location>
</feature>
<feature type="chain" id="PRO_5032637310" evidence="2">
    <location>
        <begin position="23"/>
        <end position="358"/>
    </location>
</feature>
<keyword evidence="5" id="KW-1185">Reference proteome</keyword>
<name>A0A852VVT9_9MICO</name>
<dbReference type="AlphaFoldDB" id="A0A852VVT9"/>
<dbReference type="InterPro" id="IPR002071">
    <property type="entry name" value="Thermonucl_AS"/>
</dbReference>
<dbReference type="Gene3D" id="2.40.50.90">
    <property type="match status" value="1"/>
</dbReference>
<proteinExistence type="predicted"/>
<dbReference type="GO" id="GO:1990599">
    <property type="term" value="F:3' overhang single-stranded DNA endodeoxyribonuclease activity"/>
    <property type="evidence" value="ECO:0007669"/>
    <property type="project" value="UniProtKB-EC"/>
</dbReference>
<evidence type="ECO:0000256" key="2">
    <source>
        <dbReference type="SAM" id="SignalP"/>
    </source>
</evidence>
<dbReference type="PROSITE" id="PS01123">
    <property type="entry name" value="TNASE_1"/>
    <property type="match status" value="1"/>
</dbReference>
<dbReference type="EMBL" id="JACCAE010000001">
    <property type="protein sequence ID" value="NYF97875.1"/>
    <property type="molecule type" value="Genomic_DNA"/>
</dbReference>
<sequence length="358" mass="37598">MPSALTVVAAVTATAVAGVASAAVGLAGLGAVMSAGPDTTATVARIVDGDTLDVRYDGETHRVRLLNIDTPEIGGNGKDGECLADEATQFLKQRLPVGSSVDLEWDSDHEDRYGRQLRGVFDDEGFVNADVVRNGLAVPMHIEPNDRFRRRIDDAYAAATRSGQGLFDPARTCTLAARTDRVNDAVQDGDRADAYAEATALHSLLTDPDSFASRIMTDTERTAALGRLTTVVDGHAPGKQRTAKATPEKRRSAKSTPTKKPTPKPSPSKSPAPAPTTTTTPPATRAPAPPRTSTPPPAPRTTPAPAPTTPSAPPAPRTTSTPVPQPSQPRPENAAPCRSYAPGGKTFTYIDCDTKLPL</sequence>
<accession>A0A852VVT9</accession>
<protein>
    <submittedName>
        <fullName evidence="4">Micrococcal nuclease</fullName>
        <ecNumber evidence="4">3.1.31.1</ecNumber>
    </submittedName>
</protein>
<evidence type="ECO:0000256" key="1">
    <source>
        <dbReference type="SAM" id="MobiDB-lite"/>
    </source>
</evidence>
<feature type="domain" description="TNase-like" evidence="3">
    <location>
        <begin position="37"/>
        <end position="169"/>
    </location>
</feature>
<evidence type="ECO:0000313" key="5">
    <source>
        <dbReference type="Proteomes" id="UP000554054"/>
    </source>
</evidence>
<comment type="caution">
    <text evidence="4">The sequence shown here is derived from an EMBL/GenBank/DDBJ whole genome shotgun (WGS) entry which is preliminary data.</text>
</comment>
<keyword evidence="2" id="KW-0732">Signal</keyword>